<evidence type="ECO:0000313" key="4">
    <source>
        <dbReference type="Proteomes" id="UP000077013"/>
    </source>
</evidence>
<evidence type="ECO:0000313" key="3">
    <source>
        <dbReference type="EMBL" id="OAB80251.1"/>
    </source>
</evidence>
<dbReference type="STRING" id="1763537.ULVI_05815"/>
<evidence type="ECO:0000259" key="2">
    <source>
        <dbReference type="Pfam" id="PF10988"/>
    </source>
</evidence>
<dbReference type="InterPro" id="IPR021255">
    <property type="entry name" value="DUF2807"/>
</dbReference>
<dbReference type="Proteomes" id="UP000077013">
    <property type="component" value="Unassembled WGS sequence"/>
</dbReference>
<name>A0A167J1V6_9FLAO</name>
<dbReference type="AlphaFoldDB" id="A0A167J1V6"/>
<dbReference type="OrthoDB" id="704821at2"/>
<accession>A0A167J1V6</accession>
<feature type="chain" id="PRO_5007888590" evidence="1">
    <location>
        <begin position="19"/>
        <end position="225"/>
    </location>
</feature>
<dbReference type="Pfam" id="PF10988">
    <property type="entry name" value="DUF2807"/>
    <property type="match status" value="1"/>
</dbReference>
<dbReference type="EMBL" id="LRXL01000026">
    <property type="protein sequence ID" value="OAB80251.1"/>
    <property type="molecule type" value="Genomic_DNA"/>
</dbReference>
<dbReference type="Gene3D" id="2.160.20.120">
    <property type="match status" value="1"/>
</dbReference>
<evidence type="ECO:0000256" key="1">
    <source>
        <dbReference type="SAM" id="SignalP"/>
    </source>
</evidence>
<dbReference type="RefSeq" id="WP_068590640.1">
    <property type="nucleotide sequence ID" value="NZ_LRXL01000026.1"/>
</dbReference>
<keyword evidence="4" id="KW-1185">Reference proteome</keyword>
<proteinExistence type="predicted"/>
<reference evidence="3 4" key="1">
    <citation type="submission" date="2016-02" db="EMBL/GenBank/DDBJ databases">
        <title>Ulvibacter sp. LPB0005, isolated from Thais luteostoma.</title>
        <authorList>
            <person name="Shin S.-K."/>
            <person name="Yi H."/>
        </authorList>
    </citation>
    <scope>NUCLEOTIDE SEQUENCE [LARGE SCALE GENOMIC DNA]</scope>
    <source>
        <strain evidence="3 4">LPB0005</strain>
    </source>
</reference>
<sequence length="225" mass="24653">MKLFGLVCALVISYSTFAQTTVEKEVGDFSEIKVFDLIEVNLIASETNKVVIKGDNTQSVKIINEDGTLKLRMELEERFDGNKTFVEVFYKKIKIIDANEGAKIVTNEAIQQNNIELRAQEGAMIRVGLQVNYTKIKAVSGGIVEATGLATKQEIKLNTGGIFKGPDLKTKDTDVRITAAGEAEIHATDKATIRITAGGKVTVYGNPRELDERKFAGGKIIEVIE</sequence>
<keyword evidence="1" id="KW-0732">Signal</keyword>
<protein>
    <submittedName>
        <fullName evidence="3">Chaperonin</fullName>
    </submittedName>
</protein>
<feature type="signal peptide" evidence="1">
    <location>
        <begin position="1"/>
        <end position="18"/>
    </location>
</feature>
<organism evidence="3 4">
    <name type="scientific">Cochleicola gelatinilyticus</name>
    <dbReference type="NCBI Taxonomy" id="1763537"/>
    <lineage>
        <taxon>Bacteria</taxon>
        <taxon>Pseudomonadati</taxon>
        <taxon>Bacteroidota</taxon>
        <taxon>Flavobacteriia</taxon>
        <taxon>Flavobacteriales</taxon>
        <taxon>Flavobacteriaceae</taxon>
        <taxon>Cochleicola</taxon>
    </lineage>
</organism>
<gene>
    <name evidence="3" type="ORF">ULVI_05815</name>
</gene>
<comment type="caution">
    <text evidence="3">The sequence shown here is derived from an EMBL/GenBank/DDBJ whole genome shotgun (WGS) entry which is preliminary data.</text>
</comment>
<feature type="domain" description="Putative auto-transporter adhesin head GIN" evidence="2">
    <location>
        <begin position="28"/>
        <end position="207"/>
    </location>
</feature>